<comment type="caution">
    <text evidence="1">The sequence shown here is derived from an EMBL/GenBank/DDBJ whole genome shotgun (WGS) entry which is preliminary data.</text>
</comment>
<dbReference type="AlphaFoldDB" id="A0AAV1R5J6"/>
<organism evidence="1 2">
    <name type="scientific">Dovyalis caffra</name>
    <dbReference type="NCBI Taxonomy" id="77055"/>
    <lineage>
        <taxon>Eukaryota</taxon>
        <taxon>Viridiplantae</taxon>
        <taxon>Streptophyta</taxon>
        <taxon>Embryophyta</taxon>
        <taxon>Tracheophyta</taxon>
        <taxon>Spermatophyta</taxon>
        <taxon>Magnoliopsida</taxon>
        <taxon>eudicotyledons</taxon>
        <taxon>Gunneridae</taxon>
        <taxon>Pentapetalae</taxon>
        <taxon>rosids</taxon>
        <taxon>fabids</taxon>
        <taxon>Malpighiales</taxon>
        <taxon>Salicaceae</taxon>
        <taxon>Flacourtieae</taxon>
        <taxon>Dovyalis</taxon>
    </lineage>
</organism>
<sequence length="83" mass="9198">MGLNLPSQNSARASIYSQLYEDICVSLEFSNGVPSPSEEMLCNSNYLEWPLVYWCDGSQDKAINGKQKFEDLNGQTVTSSSNP</sequence>
<protein>
    <submittedName>
        <fullName evidence="1">Uncharacterized protein</fullName>
    </submittedName>
</protein>
<accession>A0AAV1R5J6</accession>
<keyword evidence="2" id="KW-1185">Reference proteome</keyword>
<reference evidence="1 2" key="1">
    <citation type="submission" date="2024-01" db="EMBL/GenBank/DDBJ databases">
        <authorList>
            <person name="Waweru B."/>
        </authorList>
    </citation>
    <scope>NUCLEOTIDE SEQUENCE [LARGE SCALE GENOMIC DNA]</scope>
</reference>
<dbReference type="EMBL" id="CAWUPB010000913">
    <property type="protein sequence ID" value="CAK7329132.1"/>
    <property type="molecule type" value="Genomic_DNA"/>
</dbReference>
<evidence type="ECO:0000313" key="2">
    <source>
        <dbReference type="Proteomes" id="UP001314170"/>
    </source>
</evidence>
<dbReference type="Proteomes" id="UP001314170">
    <property type="component" value="Unassembled WGS sequence"/>
</dbReference>
<name>A0AAV1R5J6_9ROSI</name>
<proteinExistence type="predicted"/>
<gene>
    <name evidence="1" type="ORF">DCAF_LOCUS6880</name>
</gene>
<evidence type="ECO:0000313" key="1">
    <source>
        <dbReference type="EMBL" id="CAK7329132.1"/>
    </source>
</evidence>